<proteinExistence type="predicted"/>
<evidence type="ECO:0000313" key="5">
    <source>
        <dbReference type="Proteomes" id="UP000287651"/>
    </source>
</evidence>
<evidence type="ECO:0000256" key="1">
    <source>
        <dbReference type="ARBA" id="ARBA00022729"/>
    </source>
</evidence>
<keyword evidence="1 3" id="KW-0732">Signal</keyword>
<dbReference type="PANTHER" id="PTHR10161:SF14">
    <property type="entry name" value="TARTRATE-RESISTANT ACID PHOSPHATASE TYPE 5"/>
    <property type="match status" value="1"/>
</dbReference>
<dbReference type="EMBL" id="AMZH03001211">
    <property type="protein sequence ID" value="RRT80168.1"/>
    <property type="molecule type" value="Genomic_DNA"/>
</dbReference>
<accession>A0A427AV86</accession>
<dbReference type="AlphaFoldDB" id="A0A427AV86"/>
<dbReference type="InterPro" id="IPR029052">
    <property type="entry name" value="Metallo-depent_PP-like"/>
</dbReference>
<evidence type="ECO:0000313" key="4">
    <source>
        <dbReference type="EMBL" id="RRT80168.1"/>
    </source>
</evidence>
<protein>
    <recommendedName>
        <fullName evidence="6">Purple acid phosphatase Fn3-like domain-containing protein</fullName>
    </recommendedName>
</protein>
<evidence type="ECO:0008006" key="6">
    <source>
        <dbReference type="Google" id="ProtNLM"/>
    </source>
</evidence>
<sequence length="212" mass="23843">MAGVALETTALSLALLAIATVMPALLPCSAELQRFERPAKADGSLSLLVVGDWGRKGQFNQSQVKLVRPHDCFDPAILLMVASVWLEIVDFFFVDTTPFVESYWTNPENDHYDWRDVAPRETYISDLLKVYLRAFSIFFFIGSKIQYLTSGGGSMAWRGVFTPTSDKLRFFYDGQGFMSLQLTRTAADIAFYDVFGRVLHEWGVSKHLHPAA</sequence>
<gene>
    <name evidence="4" type="ORF">B296_00021913</name>
</gene>
<organism evidence="4 5">
    <name type="scientific">Ensete ventricosum</name>
    <name type="common">Abyssinian banana</name>
    <name type="synonym">Musa ensete</name>
    <dbReference type="NCBI Taxonomy" id="4639"/>
    <lineage>
        <taxon>Eukaryota</taxon>
        <taxon>Viridiplantae</taxon>
        <taxon>Streptophyta</taxon>
        <taxon>Embryophyta</taxon>
        <taxon>Tracheophyta</taxon>
        <taxon>Spermatophyta</taxon>
        <taxon>Magnoliopsida</taxon>
        <taxon>Liliopsida</taxon>
        <taxon>Zingiberales</taxon>
        <taxon>Musaceae</taxon>
        <taxon>Ensete</taxon>
    </lineage>
</organism>
<dbReference type="GO" id="GO:0016787">
    <property type="term" value="F:hydrolase activity"/>
    <property type="evidence" value="ECO:0007669"/>
    <property type="project" value="UniProtKB-KW"/>
</dbReference>
<evidence type="ECO:0000256" key="2">
    <source>
        <dbReference type="ARBA" id="ARBA00022801"/>
    </source>
</evidence>
<comment type="caution">
    <text evidence="4">The sequence shown here is derived from an EMBL/GenBank/DDBJ whole genome shotgun (WGS) entry which is preliminary data.</text>
</comment>
<dbReference type="Gene3D" id="3.60.21.10">
    <property type="match status" value="1"/>
</dbReference>
<dbReference type="PANTHER" id="PTHR10161">
    <property type="entry name" value="TARTRATE-RESISTANT ACID PHOSPHATASE TYPE 5"/>
    <property type="match status" value="1"/>
</dbReference>
<name>A0A427AV86_ENSVE</name>
<keyword evidence="2" id="KW-0378">Hydrolase</keyword>
<dbReference type="Proteomes" id="UP000287651">
    <property type="component" value="Unassembled WGS sequence"/>
</dbReference>
<reference evidence="4 5" key="1">
    <citation type="journal article" date="2014" name="Agronomy (Basel)">
        <title>A Draft Genome Sequence for Ensete ventricosum, the Drought-Tolerant Tree Against Hunger.</title>
        <authorList>
            <person name="Harrison J."/>
            <person name="Moore K.A."/>
            <person name="Paszkiewicz K."/>
            <person name="Jones T."/>
            <person name="Grant M."/>
            <person name="Ambacheew D."/>
            <person name="Muzemil S."/>
            <person name="Studholme D.J."/>
        </authorList>
    </citation>
    <scope>NUCLEOTIDE SEQUENCE [LARGE SCALE GENOMIC DNA]</scope>
</reference>
<feature type="signal peptide" evidence="3">
    <location>
        <begin position="1"/>
        <end position="30"/>
    </location>
</feature>
<dbReference type="InterPro" id="IPR051558">
    <property type="entry name" value="Metallophosphoesterase_PAP"/>
</dbReference>
<feature type="chain" id="PRO_5018972124" description="Purple acid phosphatase Fn3-like domain-containing protein" evidence="3">
    <location>
        <begin position="31"/>
        <end position="212"/>
    </location>
</feature>
<evidence type="ECO:0000256" key="3">
    <source>
        <dbReference type="SAM" id="SignalP"/>
    </source>
</evidence>